<dbReference type="PANTHER" id="PTHR31111">
    <property type="entry name" value="BNAA05G37150D PROTEIN-RELATED"/>
    <property type="match status" value="1"/>
</dbReference>
<accession>A0A8T2CVH3</accession>
<organism evidence="3 4">
    <name type="scientific">Arabidopsis suecica</name>
    <name type="common">Swedish thale-cress</name>
    <name type="synonym">Cardaminopsis suecica</name>
    <dbReference type="NCBI Taxonomy" id="45249"/>
    <lineage>
        <taxon>Eukaryota</taxon>
        <taxon>Viridiplantae</taxon>
        <taxon>Streptophyta</taxon>
        <taxon>Embryophyta</taxon>
        <taxon>Tracheophyta</taxon>
        <taxon>Spermatophyta</taxon>
        <taxon>Magnoliopsida</taxon>
        <taxon>eudicotyledons</taxon>
        <taxon>Gunneridae</taxon>
        <taxon>Pentapetalae</taxon>
        <taxon>rosids</taxon>
        <taxon>malvids</taxon>
        <taxon>Brassicales</taxon>
        <taxon>Brassicaceae</taxon>
        <taxon>Camelineae</taxon>
        <taxon>Arabidopsis</taxon>
    </lineage>
</organism>
<dbReference type="AlphaFoldDB" id="A0A8T2CVH3"/>
<name>A0A8T2CVH3_ARASU</name>
<dbReference type="Proteomes" id="UP000694251">
    <property type="component" value="Chromosome 6"/>
</dbReference>
<evidence type="ECO:0000256" key="1">
    <source>
        <dbReference type="SAM" id="MobiDB-lite"/>
    </source>
</evidence>
<dbReference type="EMBL" id="JAEFBJ010000006">
    <property type="protein sequence ID" value="KAG7598841.1"/>
    <property type="molecule type" value="Genomic_DNA"/>
</dbReference>
<dbReference type="OrthoDB" id="1100493at2759"/>
<evidence type="ECO:0000313" key="4">
    <source>
        <dbReference type="Proteomes" id="UP000694251"/>
    </source>
</evidence>
<dbReference type="Pfam" id="PF08268">
    <property type="entry name" value="FBA_3"/>
    <property type="match status" value="1"/>
</dbReference>
<sequence length="309" mass="36312">MRMICNPSTGQYAILPLDLTTTSRNFRGLLGFDPIGKQFKVLVFNRRVDDALVYHILTLGTGNGSWREIICPSTYSCPWEHICINGVLYYIADDPDEEHDMIGCFDVRSEKFKFVPPYFYRNWSTKLINYKGKLGVINLEDDDYDDGFLRKLKMWVLEDVEKRKWTTYSYTLRADTKFVKDEDNISVVGVTASGEIVLANNYAHKPFYVFYFNFERNTFRSVEIQGVREEEEWFNNHRVYYFVDHVEDLRFDVMKTSYAATSIRPPERSTSSTSSKDDHQVRTVAHLEQDRRRFESVNKFDVLCLLDDD</sequence>
<comment type="caution">
    <text evidence="3">The sequence shown here is derived from an EMBL/GenBank/DDBJ whole genome shotgun (WGS) entry which is preliminary data.</text>
</comment>
<dbReference type="PANTHER" id="PTHR31111:SF130">
    <property type="entry name" value="F-BOX ASSOCIATED UBIQUITINATION EFFECTOR FAMILY PROTEIN"/>
    <property type="match status" value="1"/>
</dbReference>
<gene>
    <name evidence="3" type="ORF">ISN44_As06g030590</name>
</gene>
<reference evidence="3 4" key="1">
    <citation type="submission" date="2020-12" db="EMBL/GenBank/DDBJ databases">
        <title>Concerted genomic and epigenomic changes stabilize Arabidopsis allopolyploids.</title>
        <authorList>
            <person name="Chen Z."/>
        </authorList>
    </citation>
    <scope>NUCLEOTIDE SEQUENCE [LARGE SCALE GENOMIC DNA]</scope>
    <source>
        <strain evidence="3">As9502</strain>
        <tissue evidence="3">Leaf</tissue>
    </source>
</reference>
<proteinExistence type="predicted"/>
<protein>
    <submittedName>
        <fullName evidence="3">F-box associated interaction domain</fullName>
    </submittedName>
</protein>
<evidence type="ECO:0000259" key="2">
    <source>
        <dbReference type="Pfam" id="PF08268"/>
    </source>
</evidence>
<dbReference type="InterPro" id="IPR013187">
    <property type="entry name" value="F-box-assoc_dom_typ3"/>
</dbReference>
<evidence type="ECO:0000313" key="3">
    <source>
        <dbReference type="EMBL" id="KAG7598841.1"/>
    </source>
</evidence>
<feature type="region of interest" description="Disordered" evidence="1">
    <location>
        <begin position="262"/>
        <end position="281"/>
    </location>
</feature>
<dbReference type="NCBIfam" id="TIGR01640">
    <property type="entry name" value="F_box_assoc_1"/>
    <property type="match status" value="1"/>
</dbReference>
<keyword evidence="4" id="KW-1185">Reference proteome</keyword>
<feature type="domain" description="F-box associated beta-propeller type 3" evidence="2">
    <location>
        <begin position="3"/>
        <end position="246"/>
    </location>
</feature>
<dbReference type="InterPro" id="IPR017451">
    <property type="entry name" value="F-box-assoc_interact_dom"/>
</dbReference>